<dbReference type="PANTHER" id="PTHR48101:SF1">
    <property type="entry name" value="METHYLMALONYL-COA MUTASE, LARGE SUBUNIT"/>
    <property type="match status" value="1"/>
</dbReference>
<dbReference type="InterPro" id="IPR006098">
    <property type="entry name" value="MMCoA_mutase_a_cat"/>
</dbReference>
<reference evidence="3 4" key="1">
    <citation type="submission" date="2018-06" db="EMBL/GenBank/DDBJ databases">
        <title>Genomic Encyclopedia of Type Strains, Phase IV (KMG-IV): sequencing the most valuable type-strain genomes for metagenomic binning, comparative biology and taxonomic classification.</title>
        <authorList>
            <person name="Goeker M."/>
        </authorList>
    </citation>
    <scope>NUCLEOTIDE SEQUENCE [LARGE SCALE GENOMIC DNA]</scope>
    <source>
        <strain evidence="3 4">DSM 18048</strain>
    </source>
</reference>
<accession>A0A318SCW8</accession>
<dbReference type="CDD" id="cd03680">
    <property type="entry name" value="MM_CoA_mutase_ICM_like"/>
    <property type="match status" value="1"/>
</dbReference>
<sequence>MKTKNQWMTSVYAPATSKLPERKYNFKNLSDMDPEPIYTRDDLDDFDAARDLGHPGEYPYTRGVQTTMYRGKLWTMRMFAGFGSAEQTNERFHALLRAGQTGLSTAFDLPTLMGYDADHPFSKGEVGKCGVAVSCLADMEVLFQGIDPEAVTTSMTINSPANAIWAMYIANAQKQGKDLSKVGGTIQNDILKEFIAQKEYIYPPAPSVKLVIDTFEWGPRNLPKWNFISVSGYHIREAGATGVQELAFTLADGFHYVEKALERGLDIDEFAPRISFFWDIHNDFFEEIAKLRAARRIWARQMKERYGAKNSKSLMLRAHAQTAGVSLPAQQPLNNIARVAIQALAAVLGGTNSLHTDSYDEALALPTEEAATIALRTQQIIAYETGVAGVIDPLAGSYYIEKLTNDIEAAALGYIEQIRALGGVEKCIDLGFFASEIGEAAYRYQREVDTKDRLIVGVNEFTDERPLEVPIQLIDPEVERVQAERLARVRRERDPRRASDALEALRSAAVQGLNTMPAFLECAHAYCTLGEQMDTLRKVYGEYVEPVTV</sequence>
<name>A0A318SCW8_9DEIO</name>
<protein>
    <submittedName>
        <fullName evidence="3">Methylmalonyl-CoA mutase</fullName>
    </submittedName>
</protein>
<evidence type="ECO:0000313" key="4">
    <source>
        <dbReference type="Proteomes" id="UP000248326"/>
    </source>
</evidence>
<feature type="domain" description="Methylmalonyl-CoA mutase alpha/beta chain catalytic" evidence="2">
    <location>
        <begin position="29"/>
        <end position="542"/>
    </location>
</feature>
<dbReference type="RefSeq" id="WP_110885606.1">
    <property type="nucleotide sequence ID" value="NZ_QJSX01000003.1"/>
</dbReference>
<dbReference type="PANTHER" id="PTHR48101">
    <property type="entry name" value="METHYLMALONYL-COA MUTASE, MITOCHONDRIAL-RELATED"/>
    <property type="match status" value="1"/>
</dbReference>
<dbReference type="AlphaFoldDB" id="A0A318SCW8"/>
<organism evidence="3 4">
    <name type="scientific">Deinococcus yavapaiensis KR-236</name>
    <dbReference type="NCBI Taxonomy" id="694435"/>
    <lineage>
        <taxon>Bacteria</taxon>
        <taxon>Thermotogati</taxon>
        <taxon>Deinococcota</taxon>
        <taxon>Deinococci</taxon>
        <taxon>Deinococcales</taxon>
        <taxon>Deinococcaceae</taxon>
        <taxon>Deinococcus</taxon>
    </lineage>
</organism>
<proteinExistence type="predicted"/>
<dbReference type="InterPro" id="IPR006099">
    <property type="entry name" value="MeMalonylCoA_mutase_a/b_cat"/>
</dbReference>
<dbReference type="GO" id="GO:0031419">
    <property type="term" value="F:cobalamin binding"/>
    <property type="evidence" value="ECO:0007669"/>
    <property type="project" value="InterPro"/>
</dbReference>
<dbReference type="NCBIfam" id="TIGR00641">
    <property type="entry name" value="acid_CoA_mut_N"/>
    <property type="match status" value="1"/>
</dbReference>
<keyword evidence="1" id="KW-0413">Isomerase</keyword>
<comment type="caution">
    <text evidence="3">The sequence shown here is derived from an EMBL/GenBank/DDBJ whole genome shotgun (WGS) entry which is preliminary data.</text>
</comment>
<dbReference type="InterPro" id="IPR016176">
    <property type="entry name" value="Cbl-dep_enz_cat"/>
</dbReference>
<dbReference type="GO" id="GO:0004494">
    <property type="term" value="F:methylmalonyl-CoA mutase activity"/>
    <property type="evidence" value="ECO:0007669"/>
    <property type="project" value="InterPro"/>
</dbReference>
<keyword evidence="4" id="KW-1185">Reference proteome</keyword>
<evidence type="ECO:0000259" key="2">
    <source>
        <dbReference type="Pfam" id="PF01642"/>
    </source>
</evidence>
<evidence type="ECO:0000256" key="1">
    <source>
        <dbReference type="ARBA" id="ARBA00023235"/>
    </source>
</evidence>
<dbReference type="Proteomes" id="UP000248326">
    <property type="component" value="Unassembled WGS sequence"/>
</dbReference>
<gene>
    <name evidence="3" type="ORF">DES52_10374</name>
</gene>
<dbReference type="EMBL" id="QJSX01000003">
    <property type="protein sequence ID" value="PYE55244.1"/>
    <property type="molecule type" value="Genomic_DNA"/>
</dbReference>
<evidence type="ECO:0000313" key="3">
    <source>
        <dbReference type="EMBL" id="PYE55244.1"/>
    </source>
</evidence>
<dbReference type="Gene3D" id="3.20.20.240">
    <property type="entry name" value="Methylmalonyl-CoA mutase"/>
    <property type="match status" value="1"/>
</dbReference>
<dbReference type="Pfam" id="PF01642">
    <property type="entry name" value="MM_CoA_mutase"/>
    <property type="match status" value="1"/>
</dbReference>
<dbReference type="SUPFAM" id="SSF51703">
    <property type="entry name" value="Cobalamin (vitamin B12)-dependent enzymes"/>
    <property type="match status" value="1"/>
</dbReference>
<dbReference type="OrthoDB" id="9762378at2"/>